<dbReference type="Pfam" id="PF15706">
    <property type="entry name" value="TMEM132_C"/>
    <property type="match status" value="1"/>
</dbReference>
<comment type="caution">
    <text evidence="4">The sequence shown here is derived from an EMBL/GenBank/DDBJ whole genome shotgun (WGS) entry which is preliminary data.</text>
</comment>
<dbReference type="Proteomes" id="UP001239994">
    <property type="component" value="Unassembled WGS sequence"/>
</dbReference>
<dbReference type="PANTHER" id="PTHR13388:SF26">
    <property type="entry name" value="SI:DKEY-1D7.3"/>
    <property type="match status" value="1"/>
</dbReference>
<dbReference type="InterPro" id="IPR055424">
    <property type="entry name" value="Ig_TMEM132_6th"/>
</dbReference>
<reference evidence="4" key="1">
    <citation type="submission" date="2023-03" db="EMBL/GenBank/DDBJ databases">
        <title>Electrophorus voltai genome.</title>
        <authorList>
            <person name="Bian C."/>
        </authorList>
    </citation>
    <scope>NUCLEOTIDE SEQUENCE</scope>
    <source>
        <strain evidence="4">CB-2022</strain>
        <tissue evidence="4">Muscle</tissue>
    </source>
</reference>
<evidence type="ECO:0000313" key="5">
    <source>
        <dbReference type="Proteomes" id="UP001239994"/>
    </source>
</evidence>
<keyword evidence="5" id="KW-1185">Reference proteome</keyword>
<sequence>MKKIGNVNLLCSPPGNPTFMQLCLGGTVIVQTCSKPLKNTNTTTFYIFMSSTSSVEHFLYFIGGGYMLTLNSLDKRVASVRMVPGPAVVAEAEGQALLLRAELAICDTCQKSKRKSALATGTGNVRVKFLSAEQRGGVRRRTWAGARGLADHGTCIEPVDIIAFLLNCATHSARSRSKNPPEQCQGPDQNRHQWVCLGIAAEQDRAEPIATTYKQQVPSTAEMPRGMEKQRPTERPRATEMPKQKTCLQYQQKEPGLTKIDIRHLAVLKWNGLEFSWMSQAAKEAT</sequence>
<gene>
    <name evidence="4" type="ORF">P4O66_016821</name>
</gene>
<dbReference type="PANTHER" id="PTHR13388">
    <property type="entry name" value="DETONATOR, ISOFORM E"/>
    <property type="match status" value="1"/>
</dbReference>
<feature type="region of interest" description="Disordered" evidence="1">
    <location>
        <begin position="215"/>
        <end position="246"/>
    </location>
</feature>
<dbReference type="EMBL" id="JAROKS010000023">
    <property type="protein sequence ID" value="KAK1788390.1"/>
    <property type="molecule type" value="Genomic_DNA"/>
</dbReference>
<organism evidence="4 5">
    <name type="scientific">Electrophorus voltai</name>
    <dbReference type="NCBI Taxonomy" id="2609070"/>
    <lineage>
        <taxon>Eukaryota</taxon>
        <taxon>Metazoa</taxon>
        <taxon>Chordata</taxon>
        <taxon>Craniata</taxon>
        <taxon>Vertebrata</taxon>
        <taxon>Euteleostomi</taxon>
        <taxon>Actinopterygii</taxon>
        <taxon>Neopterygii</taxon>
        <taxon>Teleostei</taxon>
        <taxon>Ostariophysi</taxon>
        <taxon>Gymnotiformes</taxon>
        <taxon>Gymnotoidei</taxon>
        <taxon>Gymnotidae</taxon>
        <taxon>Electrophorus</taxon>
    </lineage>
</organism>
<dbReference type="AlphaFoldDB" id="A0AAD8YZ67"/>
<feature type="non-terminal residue" evidence="4">
    <location>
        <position position="1"/>
    </location>
</feature>
<feature type="compositionally biased region" description="Basic and acidic residues" evidence="1">
    <location>
        <begin position="225"/>
        <end position="243"/>
    </location>
</feature>
<protein>
    <submittedName>
        <fullName evidence="4">Uncharacterized protein</fullName>
    </submittedName>
</protein>
<proteinExistence type="predicted"/>
<dbReference type="Pfam" id="PF23487">
    <property type="entry name" value="Ig_TMEM132_6th"/>
    <property type="match status" value="1"/>
</dbReference>
<feature type="domain" description="Transmembrane protein TMEM132 C-terminal" evidence="2">
    <location>
        <begin position="160"/>
        <end position="200"/>
    </location>
</feature>
<evidence type="ECO:0000259" key="3">
    <source>
        <dbReference type="Pfam" id="PF23487"/>
    </source>
</evidence>
<dbReference type="InterPro" id="IPR026307">
    <property type="entry name" value="TMEM132"/>
</dbReference>
<evidence type="ECO:0000313" key="4">
    <source>
        <dbReference type="EMBL" id="KAK1788390.1"/>
    </source>
</evidence>
<feature type="domain" description="Transmembrane protein TMEM132 sixth" evidence="3">
    <location>
        <begin position="65"/>
        <end position="111"/>
    </location>
</feature>
<evidence type="ECO:0000259" key="2">
    <source>
        <dbReference type="Pfam" id="PF15706"/>
    </source>
</evidence>
<accession>A0AAD8YZ67</accession>
<name>A0AAD8YZ67_9TELE</name>
<dbReference type="InterPro" id="IPR031436">
    <property type="entry name" value="TMEM132_C"/>
</dbReference>
<evidence type="ECO:0000256" key="1">
    <source>
        <dbReference type="SAM" id="MobiDB-lite"/>
    </source>
</evidence>